<feature type="domain" description="ABM" evidence="1">
    <location>
        <begin position="4"/>
        <end position="98"/>
    </location>
</feature>
<proteinExistence type="predicted"/>
<accession>A0AAN6ES57</accession>
<protein>
    <recommendedName>
        <fullName evidence="1">ABM domain-containing protein</fullName>
    </recommendedName>
</protein>
<sequence length="228" mass="25483">MAPATEICFLPLQEGSYSDDASSGVDPKFKKMFDTILAQEGCQRLYWGRQVEHPSILTLFIDWDSVEHHEKFIACGTYKPFTDEVGAFLTGPPRFYHVNFDPQPPTRALADGGPFATEFITIYFPTDYSADDQKVFEASLNKLVDVARKHSPGFKTSAGGWAIEQLDLPDGSSKAKVFVALFGWESVEAHQKFRETQAFKDNIHLLRGAKDLKAVSVFHVLAKEASRS</sequence>
<name>A0AAN6ES57_EXODE</name>
<dbReference type="Gene3D" id="3.30.70.100">
    <property type="match status" value="2"/>
</dbReference>
<evidence type="ECO:0000313" key="3">
    <source>
        <dbReference type="Proteomes" id="UP001161757"/>
    </source>
</evidence>
<organism evidence="2 3">
    <name type="scientific">Exophiala dermatitidis</name>
    <name type="common">Black yeast-like fungus</name>
    <name type="synonym">Wangiella dermatitidis</name>
    <dbReference type="NCBI Taxonomy" id="5970"/>
    <lineage>
        <taxon>Eukaryota</taxon>
        <taxon>Fungi</taxon>
        <taxon>Dikarya</taxon>
        <taxon>Ascomycota</taxon>
        <taxon>Pezizomycotina</taxon>
        <taxon>Eurotiomycetes</taxon>
        <taxon>Chaetothyriomycetidae</taxon>
        <taxon>Chaetothyriales</taxon>
        <taxon>Herpotrichiellaceae</taxon>
        <taxon>Exophiala</taxon>
    </lineage>
</organism>
<dbReference type="Proteomes" id="UP001161757">
    <property type="component" value="Unassembled WGS sequence"/>
</dbReference>
<dbReference type="AlphaFoldDB" id="A0AAN6ES57"/>
<comment type="caution">
    <text evidence="2">The sequence shown here is derived from an EMBL/GenBank/DDBJ whole genome shotgun (WGS) entry which is preliminary data.</text>
</comment>
<dbReference type="PROSITE" id="PS51725">
    <property type="entry name" value="ABM"/>
    <property type="match status" value="1"/>
</dbReference>
<dbReference type="SUPFAM" id="SSF54909">
    <property type="entry name" value="Dimeric alpha+beta barrel"/>
    <property type="match status" value="1"/>
</dbReference>
<reference evidence="2" key="1">
    <citation type="submission" date="2023-01" db="EMBL/GenBank/DDBJ databases">
        <title>Exophiala dermititidis isolated from Cystic Fibrosis Patient.</title>
        <authorList>
            <person name="Kurbessoian T."/>
            <person name="Crocker A."/>
            <person name="Murante D."/>
            <person name="Hogan D.A."/>
            <person name="Stajich J.E."/>
        </authorList>
    </citation>
    <scope>NUCLEOTIDE SEQUENCE</scope>
    <source>
        <strain evidence="2">Ex8</strain>
    </source>
</reference>
<evidence type="ECO:0000259" key="1">
    <source>
        <dbReference type="PROSITE" id="PS51725"/>
    </source>
</evidence>
<evidence type="ECO:0000313" key="2">
    <source>
        <dbReference type="EMBL" id="KAJ8988855.1"/>
    </source>
</evidence>
<dbReference type="EMBL" id="JAJGCB010000016">
    <property type="protein sequence ID" value="KAJ8988855.1"/>
    <property type="molecule type" value="Genomic_DNA"/>
</dbReference>
<dbReference type="InterPro" id="IPR011008">
    <property type="entry name" value="Dimeric_a/b-barrel"/>
</dbReference>
<dbReference type="InterPro" id="IPR007138">
    <property type="entry name" value="ABM_dom"/>
</dbReference>
<gene>
    <name evidence="2" type="ORF">HRR80_007061</name>
</gene>